<sequence length="409" mass="46565">MNIWYPNNPPMNNITSLKNQNVLSRRESFNKDPFAIRKNNLKTRDNASPKHGSLNKKKDLNNKRTNVLQKHNRTKENDLLRKKSLKEENFIRTRSAVRKKVIIPLKYNNSINDTAAIDRREILQKRNLLIKKVDIRKDIQKPTPESNSSEKIDVETTAKNKLPESDLPDEFDKAKIEQIFRKKKWTVEIYMSENKGKDKIITSKKKKKTTIISTHMCEKTKQGELIDILDSKSNDDKIGEQKIAGKKKFTINIHLDKKKKAKLFIKKKKCVIEAIMKNASPQKLEILEQHSCSNIIDVDVKDPLYPTTQEAVFECILASSTETPSRSRRKRRVQILRKWGIYGLIPIVAIGAIIGCTIGYIHVMPVDVIFDSTAVGVQSTVESVVQNVPGIAAKVGKCVVDTAKEALGC</sequence>
<evidence type="ECO:0000256" key="1">
    <source>
        <dbReference type="SAM" id="MobiDB-lite"/>
    </source>
</evidence>
<dbReference type="GeneID" id="24270702"/>
<proteinExistence type="predicted"/>
<reference evidence="3 4" key="1">
    <citation type="submission" date="2014-03" db="EMBL/GenBank/DDBJ databases">
        <title>The Genome Sequence of Plasmodium fragile nilgiri.</title>
        <authorList>
            <consortium name="The Broad Institute Genomics Platform"/>
            <consortium name="The Broad Institute Genome Sequencing Center for Infectious Disease"/>
            <person name="Neafsey D."/>
            <person name="Duraisingh M."/>
            <person name="Young S.K."/>
            <person name="Zeng Q."/>
            <person name="Gargeya S."/>
            <person name="Abouelleil A."/>
            <person name="Alvarado L."/>
            <person name="Chapman S.B."/>
            <person name="Gainer-Dewar J."/>
            <person name="Goldberg J."/>
            <person name="Griggs A."/>
            <person name="Gujja S."/>
            <person name="Hansen M."/>
            <person name="Howarth C."/>
            <person name="Imamovic A."/>
            <person name="Larimer J."/>
            <person name="Pearson M."/>
            <person name="Poon T.W."/>
            <person name="Priest M."/>
            <person name="Roberts A."/>
            <person name="Saif S."/>
            <person name="Shea T."/>
            <person name="Sykes S."/>
            <person name="Wortman J."/>
            <person name="Nusbaum C."/>
            <person name="Birren B."/>
        </authorList>
    </citation>
    <scope>NUCLEOTIDE SEQUENCE [LARGE SCALE GENOMIC DNA]</scope>
    <source>
        <strain evidence="4">nilgiri</strain>
    </source>
</reference>
<keyword evidence="2" id="KW-1133">Transmembrane helix</keyword>
<keyword evidence="2" id="KW-0812">Transmembrane</keyword>
<feature type="region of interest" description="Disordered" evidence="1">
    <location>
        <begin position="41"/>
        <end position="65"/>
    </location>
</feature>
<evidence type="ECO:0000313" key="4">
    <source>
        <dbReference type="Proteomes" id="UP000054561"/>
    </source>
</evidence>
<accession>A0A0D9QD86</accession>
<organism evidence="3 4">
    <name type="scientific">Plasmodium fragile</name>
    <dbReference type="NCBI Taxonomy" id="5857"/>
    <lineage>
        <taxon>Eukaryota</taxon>
        <taxon>Sar</taxon>
        <taxon>Alveolata</taxon>
        <taxon>Apicomplexa</taxon>
        <taxon>Aconoidasida</taxon>
        <taxon>Haemosporida</taxon>
        <taxon>Plasmodiidae</taxon>
        <taxon>Plasmodium</taxon>
        <taxon>Plasmodium (Plasmodium)</taxon>
    </lineage>
</organism>
<name>A0A0D9QD86_PLAFR</name>
<feature type="transmembrane region" description="Helical" evidence="2">
    <location>
        <begin position="339"/>
        <end position="363"/>
    </location>
</feature>
<dbReference type="EMBL" id="KQ001766">
    <property type="protein sequence ID" value="KJP84978.1"/>
    <property type="molecule type" value="Genomic_DNA"/>
</dbReference>
<dbReference type="Proteomes" id="UP000054561">
    <property type="component" value="Unassembled WGS sequence"/>
</dbReference>
<protein>
    <submittedName>
        <fullName evidence="3">Uncharacterized protein</fullName>
    </submittedName>
</protein>
<evidence type="ECO:0000313" key="3">
    <source>
        <dbReference type="EMBL" id="KJP84978.1"/>
    </source>
</evidence>
<dbReference type="AlphaFoldDB" id="A0A0D9QD86"/>
<keyword evidence="4" id="KW-1185">Reference proteome</keyword>
<dbReference type="RefSeq" id="XP_012338413.1">
    <property type="nucleotide sequence ID" value="XM_012482990.1"/>
</dbReference>
<evidence type="ECO:0000256" key="2">
    <source>
        <dbReference type="SAM" id="Phobius"/>
    </source>
</evidence>
<dbReference type="OMA" id="IISTHMC"/>
<dbReference type="OrthoDB" id="385410at2759"/>
<gene>
    <name evidence="3" type="ORF">AK88_05388</name>
</gene>
<keyword evidence="2" id="KW-0472">Membrane</keyword>
<dbReference type="VEuPathDB" id="PlasmoDB:AK88_05388"/>